<dbReference type="AlphaFoldDB" id="A0AAF0WAY6"/>
<evidence type="ECO:0000256" key="1">
    <source>
        <dbReference type="ARBA" id="ARBA00001946"/>
    </source>
</evidence>
<dbReference type="SUPFAM" id="SSF48239">
    <property type="entry name" value="Terpenoid cyclases/Protein prenyltransferases"/>
    <property type="match status" value="1"/>
</dbReference>
<dbReference type="GO" id="GO:0000287">
    <property type="term" value="F:magnesium ion binding"/>
    <property type="evidence" value="ECO:0007669"/>
    <property type="project" value="InterPro"/>
</dbReference>
<dbReference type="InterPro" id="IPR001906">
    <property type="entry name" value="Terpene_synth_N"/>
</dbReference>
<evidence type="ECO:0000256" key="4">
    <source>
        <dbReference type="ARBA" id="ARBA00022842"/>
    </source>
</evidence>
<dbReference type="PANTHER" id="PTHR31225:SF93">
    <property type="entry name" value="ALPHA-HUMULENE_(-)-(E)-BETA-CARYOPHYLLENE SYNTHASE"/>
    <property type="match status" value="1"/>
</dbReference>
<evidence type="ECO:0000256" key="5">
    <source>
        <dbReference type="ARBA" id="ARBA00023239"/>
    </source>
</evidence>
<evidence type="ECO:0000313" key="8">
    <source>
        <dbReference type="EMBL" id="WOG86239.1"/>
    </source>
</evidence>
<organism evidence="8 9">
    <name type="scientific">Daucus carota subsp. sativus</name>
    <name type="common">Carrot</name>
    <dbReference type="NCBI Taxonomy" id="79200"/>
    <lineage>
        <taxon>Eukaryota</taxon>
        <taxon>Viridiplantae</taxon>
        <taxon>Streptophyta</taxon>
        <taxon>Embryophyta</taxon>
        <taxon>Tracheophyta</taxon>
        <taxon>Spermatophyta</taxon>
        <taxon>Magnoliopsida</taxon>
        <taxon>eudicotyledons</taxon>
        <taxon>Gunneridae</taxon>
        <taxon>Pentapetalae</taxon>
        <taxon>asterids</taxon>
        <taxon>campanulids</taxon>
        <taxon>Apiales</taxon>
        <taxon>Apiaceae</taxon>
        <taxon>Apioideae</taxon>
        <taxon>Scandiceae</taxon>
        <taxon>Daucinae</taxon>
        <taxon>Daucus</taxon>
        <taxon>Daucus sect. Daucus</taxon>
    </lineage>
</organism>
<dbReference type="FunFam" id="1.10.600.10:FF:000007">
    <property type="entry name" value="Isoprene synthase, chloroplastic"/>
    <property type="match status" value="1"/>
</dbReference>
<keyword evidence="9" id="KW-1185">Reference proteome</keyword>
<dbReference type="InterPro" id="IPR044814">
    <property type="entry name" value="Terpene_cyclase_plant_C1"/>
</dbReference>
<feature type="domain" description="Terpene synthase metal-binding" evidence="7">
    <location>
        <begin position="247"/>
        <end position="485"/>
    </location>
</feature>
<dbReference type="SUPFAM" id="SSF48576">
    <property type="entry name" value="Terpenoid synthases"/>
    <property type="match status" value="1"/>
</dbReference>
<keyword evidence="3" id="KW-0479">Metal-binding</keyword>
<proteinExistence type="predicted"/>
<evidence type="ECO:0000313" key="9">
    <source>
        <dbReference type="Proteomes" id="UP000077755"/>
    </source>
</evidence>
<dbReference type="GO" id="GO:0016102">
    <property type="term" value="P:diterpenoid biosynthetic process"/>
    <property type="evidence" value="ECO:0007669"/>
    <property type="project" value="InterPro"/>
</dbReference>
<dbReference type="InterPro" id="IPR008949">
    <property type="entry name" value="Isoprenoid_synthase_dom_sf"/>
</dbReference>
<dbReference type="InterPro" id="IPR036965">
    <property type="entry name" value="Terpene_synth_N_sf"/>
</dbReference>
<feature type="domain" description="Terpene synthase N-terminal" evidence="6">
    <location>
        <begin position="16"/>
        <end position="189"/>
    </location>
</feature>
<dbReference type="Gene3D" id="1.50.10.130">
    <property type="entry name" value="Terpene synthase, N-terminal domain"/>
    <property type="match status" value="1"/>
</dbReference>
<evidence type="ECO:0000259" key="6">
    <source>
        <dbReference type="Pfam" id="PF01397"/>
    </source>
</evidence>
<protein>
    <submittedName>
        <fullName evidence="8">Uncharacterized protein</fullName>
    </submittedName>
</protein>
<dbReference type="InterPro" id="IPR005630">
    <property type="entry name" value="Terpene_synthase_metal-bd"/>
</dbReference>
<evidence type="ECO:0000256" key="2">
    <source>
        <dbReference type="ARBA" id="ARBA00004721"/>
    </source>
</evidence>
<dbReference type="SFLD" id="SFLDG01019">
    <property type="entry name" value="Terpene_Cyclase_Like_1_C_Termi"/>
    <property type="match status" value="1"/>
</dbReference>
<dbReference type="Proteomes" id="UP000077755">
    <property type="component" value="Chromosome 2"/>
</dbReference>
<keyword evidence="5" id="KW-0456">Lyase</keyword>
<evidence type="ECO:0000256" key="3">
    <source>
        <dbReference type="ARBA" id="ARBA00022723"/>
    </source>
</evidence>
<gene>
    <name evidence="8" type="ORF">DCAR_0205440</name>
</gene>
<dbReference type="Pfam" id="PF03936">
    <property type="entry name" value="Terpene_synth_C"/>
    <property type="match status" value="1"/>
</dbReference>
<dbReference type="Pfam" id="PF01397">
    <property type="entry name" value="Terpene_synth"/>
    <property type="match status" value="1"/>
</dbReference>
<keyword evidence="4" id="KW-0460">Magnesium</keyword>
<evidence type="ECO:0000259" key="7">
    <source>
        <dbReference type="Pfam" id="PF03936"/>
    </source>
</evidence>
<comment type="pathway">
    <text evidence="2">Secondary metabolite biosynthesis; terpenoid biosynthesis.</text>
</comment>
<dbReference type="SFLD" id="SFLDS00005">
    <property type="entry name" value="Isoprenoid_Synthase_Type_I"/>
    <property type="match status" value="1"/>
</dbReference>
<dbReference type="KEGG" id="dcr:108206779"/>
<dbReference type="EMBL" id="CP093344">
    <property type="protein sequence ID" value="WOG86239.1"/>
    <property type="molecule type" value="Genomic_DNA"/>
</dbReference>
<dbReference type="PANTHER" id="PTHR31225">
    <property type="entry name" value="OS04G0344100 PROTEIN-RELATED"/>
    <property type="match status" value="1"/>
</dbReference>
<dbReference type="CDD" id="cd00684">
    <property type="entry name" value="Terpene_cyclase_plant_C1"/>
    <property type="match status" value="1"/>
</dbReference>
<sequence length="541" mass="62243">MSSQSRPFAEYGPDIWDEKFTSNHRDFKLWKACTEERDELENEVRSMLLSAGLNWTEKLILINTIERLGVGYHFAEYIEVMLAEMHNAHACTIENFNLSTTALYFRILRQHGYNVSSDIFSKYKDIDGNFSEAITTDPEGLLNLYEAAHLRTHGEAMLDEALVFTTSHLTSIAESLDSGPLAKQVRRSLEQPLHKGIQRIEAKHSLLLYEQSRSRNEVLLKFAKLDFNLVQMLYKQELSHLIRWWADIDFKSKFPQFRSRVVEGYLWAVANAFEPCDATARIMYTKMLCALSVTDDLYDAYGTMDELNMYTKAIERLDAGSIDGLPDHSKLCYITSLNVFREFDEAMVKKGVYCDLSYLKEAFKANLLAFHKESTWRDKGYVPPLEEYLMNSTTSSCICMLGLCIILGRGHGDTIGACRWATKKPKALVAAEKMGRIINDIVGYEEEHRRPHVATSIDCYMKEYGVSKEEAIVKLYEMIEDTWKDINEECLRPTPVARSCITTFLELMRVNHVTYKDNDRYTHPEGLKHEITLILVDPIPI</sequence>
<dbReference type="GO" id="GO:0010333">
    <property type="term" value="F:terpene synthase activity"/>
    <property type="evidence" value="ECO:0007669"/>
    <property type="project" value="InterPro"/>
</dbReference>
<comment type="cofactor">
    <cofactor evidence="1">
        <name>Mg(2+)</name>
        <dbReference type="ChEBI" id="CHEBI:18420"/>
    </cofactor>
</comment>
<name>A0AAF0WAY6_DAUCS</name>
<dbReference type="FunFam" id="1.50.10.130:FF:000001">
    <property type="entry name" value="Isoprene synthase, chloroplastic"/>
    <property type="match status" value="1"/>
</dbReference>
<dbReference type="InterPro" id="IPR034741">
    <property type="entry name" value="Terpene_cyclase-like_1_C"/>
</dbReference>
<accession>A0AAF0WAY6</accession>
<reference evidence="8" key="2">
    <citation type="submission" date="2022-03" db="EMBL/GenBank/DDBJ databases">
        <title>Draft title - Genomic analysis of global carrot germplasm unveils the trajectory of domestication and the origin of high carotenoid orange carrot.</title>
        <authorList>
            <person name="Iorizzo M."/>
            <person name="Ellison S."/>
            <person name="Senalik D."/>
            <person name="Macko-Podgorni A."/>
            <person name="Grzebelus D."/>
            <person name="Bostan H."/>
            <person name="Rolling W."/>
            <person name="Curaba J."/>
            <person name="Simon P."/>
        </authorList>
    </citation>
    <scope>NUCLEOTIDE SEQUENCE</scope>
    <source>
        <tissue evidence="8">Leaf</tissue>
    </source>
</reference>
<dbReference type="InterPro" id="IPR050148">
    <property type="entry name" value="Terpene_synthase-like"/>
</dbReference>
<reference evidence="8" key="1">
    <citation type="journal article" date="2016" name="Nat. Genet.">
        <title>A high-quality carrot genome assembly provides new insights into carotenoid accumulation and asterid genome evolution.</title>
        <authorList>
            <person name="Iorizzo M."/>
            <person name="Ellison S."/>
            <person name="Senalik D."/>
            <person name="Zeng P."/>
            <person name="Satapoomin P."/>
            <person name="Huang J."/>
            <person name="Bowman M."/>
            <person name="Iovene M."/>
            <person name="Sanseverino W."/>
            <person name="Cavagnaro P."/>
            <person name="Yildiz M."/>
            <person name="Macko-Podgorni A."/>
            <person name="Moranska E."/>
            <person name="Grzebelus E."/>
            <person name="Grzebelus D."/>
            <person name="Ashrafi H."/>
            <person name="Zheng Z."/>
            <person name="Cheng S."/>
            <person name="Spooner D."/>
            <person name="Van Deynze A."/>
            <person name="Simon P."/>
        </authorList>
    </citation>
    <scope>NUCLEOTIDE SEQUENCE</scope>
    <source>
        <tissue evidence="8">Leaf</tissue>
    </source>
</reference>
<dbReference type="Gene3D" id="1.10.600.10">
    <property type="entry name" value="Farnesyl Diphosphate Synthase"/>
    <property type="match status" value="1"/>
</dbReference>
<dbReference type="InterPro" id="IPR008930">
    <property type="entry name" value="Terpenoid_cyclase/PrenylTrfase"/>
</dbReference>